<dbReference type="Gene3D" id="3.40.920.10">
    <property type="entry name" value="Pyruvate-ferredoxin oxidoreductase, PFOR, domain III"/>
    <property type="match status" value="1"/>
</dbReference>
<dbReference type="EC" id="1.2.7.1" evidence="1"/>
<dbReference type="InterPro" id="IPR011894">
    <property type="entry name" value="PorC_KorC"/>
</dbReference>
<dbReference type="RefSeq" id="WP_054837398.1">
    <property type="nucleotide sequence ID" value="NZ_BBBA01000052.1"/>
</dbReference>
<proteinExistence type="predicted"/>
<dbReference type="GO" id="GO:0019164">
    <property type="term" value="F:pyruvate synthase activity"/>
    <property type="evidence" value="ECO:0007669"/>
    <property type="project" value="UniProtKB-EC"/>
</dbReference>
<evidence type="ECO:0000313" key="5">
    <source>
        <dbReference type="EMBL" id="AWR99091.1"/>
    </source>
</evidence>
<reference evidence="6" key="2">
    <citation type="submission" date="2020-03" db="EMBL/GenBank/DDBJ databases">
        <title>Complete Genome Sequences of Extremely Thermoacidophilic, Metal-Mobilizing Type-Strain Members of the Archaeal Family Sulfolobaceae: Acidianus brierleyi DSM-1651T, Acidianus sulfidivorans DSM-18786T, Metallosphaera hakonensis DSM-7519T, and Metallosphaera prunae DSM-10039T.</title>
        <authorList>
            <person name="Counts J.A."/>
            <person name="Kelly R.M."/>
        </authorList>
    </citation>
    <scope>NUCLEOTIDE SEQUENCE [LARGE SCALE GENOMIC DNA]</scope>
    <source>
        <strain evidence="6">HO1-1</strain>
    </source>
</reference>
<dbReference type="InterPro" id="IPR002869">
    <property type="entry name" value="Pyrv_flavodox_OxRed_cen"/>
</dbReference>
<evidence type="ECO:0000313" key="6">
    <source>
        <dbReference type="Proteomes" id="UP000247586"/>
    </source>
</evidence>
<dbReference type="EMBL" id="CP029287">
    <property type="protein sequence ID" value="AWR99091.1"/>
    <property type="molecule type" value="Genomic_DNA"/>
</dbReference>
<sequence>MESSLEIRFHGRGGQGVVTAANLLAEAAGLEGLFSSAFPIYGAERRGAEIESYCRISNSQIRETSPIEEPDVVVILDPTLLKISNPLQGLKRDGKVVINWKGNPPVLSGKLYVVDATGIAISLNLVKSGWPLVNILMLGALVKVIGMPSLDSLKKAIDSEFSGNVADLNKKAVEIAFERTKEVEQIVA</sequence>
<dbReference type="Proteomes" id="UP000247586">
    <property type="component" value="Chromosome"/>
</dbReference>
<dbReference type="OrthoDB" id="372091at2157"/>
<name>A0A2U9ISQ3_9CREN</name>
<dbReference type="GeneID" id="36834597"/>
<dbReference type="NCBIfam" id="TIGR02175">
    <property type="entry name" value="PorC_KorC"/>
    <property type="match status" value="1"/>
</dbReference>
<organism evidence="5 6">
    <name type="scientific">Metallosphaera hakonensis JCM 8857 = DSM 7519</name>
    <dbReference type="NCBI Taxonomy" id="1293036"/>
    <lineage>
        <taxon>Archaea</taxon>
        <taxon>Thermoproteota</taxon>
        <taxon>Thermoprotei</taxon>
        <taxon>Sulfolobales</taxon>
        <taxon>Sulfolobaceae</taxon>
        <taxon>Metallosphaera</taxon>
    </lineage>
</organism>
<keyword evidence="5" id="KW-0670">Pyruvate</keyword>
<evidence type="ECO:0000256" key="2">
    <source>
        <dbReference type="ARBA" id="ARBA00023002"/>
    </source>
</evidence>
<dbReference type="STRING" id="1293036.GCA_001315825_02959"/>
<dbReference type="PANTHER" id="PTHR43366">
    <property type="entry name" value="PYRUVATE SYNTHASE SUBUNIT PORC"/>
    <property type="match status" value="1"/>
</dbReference>
<dbReference type="PANTHER" id="PTHR43366:SF1">
    <property type="entry name" value="PYRUVATE SYNTHASE SUBUNIT PORC"/>
    <property type="match status" value="1"/>
</dbReference>
<keyword evidence="6" id="KW-1185">Reference proteome</keyword>
<protein>
    <recommendedName>
        <fullName evidence="1">pyruvate synthase</fullName>
        <ecNumber evidence="1">1.2.7.1</ecNumber>
    </recommendedName>
</protein>
<dbReference type="InterPro" id="IPR019752">
    <property type="entry name" value="Pyrv/ketoisovalerate_OxRed_cat"/>
</dbReference>
<evidence type="ECO:0000256" key="1">
    <source>
        <dbReference type="ARBA" id="ARBA00012822"/>
    </source>
</evidence>
<comment type="catalytic activity">
    <reaction evidence="3">
        <text>2 oxidized [2Fe-2S]-[ferredoxin] + pyruvate + CoA = 2 reduced [2Fe-2S]-[ferredoxin] + acetyl-CoA + CO2 + H(+)</text>
        <dbReference type="Rhea" id="RHEA:12765"/>
        <dbReference type="Rhea" id="RHEA-COMP:10000"/>
        <dbReference type="Rhea" id="RHEA-COMP:10001"/>
        <dbReference type="ChEBI" id="CHEBI:15361"/>
        <dbReference type="ChEBI" id="CHEBI:15378"/>
        <dbReference type="ChEBI" id="CHEBI:16526"/>
        <dbReference type="ChEBI" id="CHEBI:33737"/>
        <dbReference type="ChEBI" id="CHEBI:33738"/>
        <dbReference type="ChEBI" id="CHEBI:57287"/>
        <dbReference type="ChEBI" id="CHEBI:57288"/>
        <dbReference type="EC" id="1.2.7.1"/>
    </reaction>
</comment>
<dbReference type="SUPFAM" id="SSF53323">
    <property type="entry name" value="Pyruvate-ferredoxin oxidoreductase, PFOR, domain III"/>
    <property type="match status" value="1"/>
</dbReference>
<dbReference type="KEGG" id="mhk:DFR87_04605"/>
<reference evidence="5 6" key="1">
    <citation type="submission" date="2018-05" db="EMBL/GenBank/DDBJ databases">
        <title>Complete Genome Sequences of Extremely Thermoacidophilic, Metal-Mobilizing Type-Strain Members of the Archaeal Family Sulfolobaceae: Acidianus brierleyi DSM-1651T, Acidianus sulfidivorans DSM-18786T, Metallosphaera hakonensis DSM-7519T, and Metallosphaera prunae DSM-10039T.</title>
        <authorList>
            <person name="Counts J.A."/>
            <person name="Kelly R.M."/>
        </authorList>
    </citation>
    <scope>NUCLEOTIDE SEQUENCE [LARGE SCALE GENOMIC DNA]</scope>
    <source>
        <strain evidence="5 6">HO1-1</strain>
    </source>
</reference>
<keyword evidence="2" id="KW-0560">Oxidoreductase</keyword>
<dbReference type="AlphaFoldDB" id="A0A2U9ISQ3"/>
<dbReference type="InterPro" id="IPR051626">
    <property type="entry name" value="Oxidoreductase_gamma_subunit"/>
</dbReference>
<evidence type="ECO:0000259" key="4">
    <source>
        <dbReference type="Pfam" id="PF01558"/>
    </source>
</evidence>
<evidence type="ECO:0000256" key="3">
    <source>
        <dbReference type="ARBA" id="ARBA00049357"/>
    </source>
</evidence>
<reference evidence="6" key="3">
    <citation type="submission" date="2020-03" db="EMBL/GenBank/DDBJ databases">
        <title>Sequencing and Assembly of Multiple Reported Metal-Biooxidizing Members of the Extremely Thermoacidophilic Archaeal Family Sulfolobaceae.</title>
        <authorList>
            <person name="Counts J.A."/>
            <person name="Kelly R.M."/>
        </authorList>
    </citation>
    <scope>NUCLEOTIDE SEQUENCE [LARGE SCALE GENOMIC DNA]</scope>
    <source>
        <strain evidence="6">HO1-1</strain>
    </source>
</reference>
<gene>
    <name evidence="5" type="ORF">DFR87_04605</name>
</gene>
<dbReference type="Pfam" id="PF01558">
    <property type="entry name" value="POR"/>
    <property type="match status" value="1"/>
</dbReference>
<feature type="domain" description="Pyruvate/ketoisovalerate oxidoreductase catalytic" evidence="4">
    <location>
        <begin position="13"/>
        <end position="178"/>
    </location>
</feature>
<accession>A0A2U9ISQ3</accession>